<dbReference type="SUPFAM" id="SSF50784">
    <property type="entry name" value="Transcription factor IIA (TFIIA), beta-barrel domain"/>
    <property type="match status" value="1"/>
</dbReference>
<dbReference type="Proteomes" id="UP001195914">
    <property type="component" value="Unassembled WGS sequence"/>
</dbReference>
<accession>A0AAD9GCZ3</accession>
<keyword evidence="4" id="KW-0240">DNA-directed RNA polymerase</keyword>
<name>A0AAD9GCZ3_BABDI</name>
<evidence type="ECO:0000313" key="4">
    <source>
        <dbReference type="EMBL" id="KAK1936001.1"/>
    </source>
</evidence>
<evidence type="ECO:0000256" key="2">
    <source>
        <dbReference type="ARBA" id="ARBA00023163"/>
    </source>
</evidence>
<dbReference type="Gene3D" id="2.30.18.10">
    <property type="entry name" value="Transcription factor IIA (TFIIA), beta-barrel domain"/>
    <property type="match status" value="1"/>
</dbReference>
<reference evidence="4" key="2">
    <citation type="submission" date="2021-05" db="EMBL/GenBank/DDBJ databases">
        <authorList>
            <person name="Pain A."/>
        </authorList>
    </citation>
    <scope>NUCLEOTIDE SEQUENCE</scope>
    <source>
        <strain evidence="4">1802A</strain>
    </source>
</reference>
<gene>
    <name evidence="4" type="ORF">X943_000865</name>
</gene>
<evidence type="ECO:0000313" key="5">
    <source>
        <dbReference type="Proteomes" id="UP001195914"/>
    </source>
</evidence>
<comment type="subcellular location">
    <subcellularLocation>
        <location evidence="1">Nucleus</location>
    </subcellularLocation>
</comment>
<sequence>MAKQLNSPNYISLDAFNGHVIDATIEKCASFTNNRILNAIKQRWTTVLRQRMDAINSGAHISHFDTPSVTVAHQPSGESSDDEFDDAEVECIRPSDMIDTESSVEATQYESVAVEAPYAESMPEPLQPSNDGEDVDDDISISDVSDLDDKIPETRDLVIGMLDKVTRPSSKKSSTPMWKVKLKYGVLQINGVEIPFENMEGDFEF</sequence>
<dbReference type="GO" id="GO:0005672">
    <property type="term" value="C:transcription factor TFIIA complex"/>
    <property type="evidence" value="ECO:0007669"/>
    <property type="project" value="InterPro"/>
</dbReference>
<organism evidence="4 5">
    <name type="scientific">Babesia divergens</name>
    <dbReference type="NCBI Taxonomy" id="32595"/>
    <lineage>
        <taxon>Eukaryota</taxon>
        <taxon>Sar</taxon>
        <taxon>Alveolata</taxon>
        <taxon>Apicomplexa</taxon>
        <taxon>Aconoidasida</taxon>
        <taxon>Piroplasmida</taxon>
        <taxon>Babesiidae</taxon>
        <taxon>Babesia</taxon>
    </lineage>
</organism>
<dbReference type="GO" id="GO:0006367">
    <property type="term" value="P:transcription initiation at RNA polymerase II promoter"/>
    <property type="evidence" value="ECO:0007669"/>
    <property type="project" value="InterPro"/>
</dbReference>
<evidence type="ECO:0000256" key="3">
    <source>
        <dbReference type="ARBA" id="ARBA00023242"/>
    </source>
</evidence>
<keyword evidence="5" id="KW-1185">Reference proteome</keyword>
<evidence type="ECO:0000256" key="1">
    <source>
        <dbReference type="ARBA" id="ARBA00004123"/>
    </source>
</evidence>
<keyword evidence="2" id="KW-0804">Transcription</keyword>
<comment type="caution">
    <text evidence="4">The sequence shown here is derived from an EMBL/GenBank/DDBJ whole genome shotgun (WGS) entry which is preliminary data.</text>
</comment>
<protein>
    <submittedName>
        <fullName evidence="4">DNA-directed RNA polymerase II large subunit</fullName>
    </submittedName>
</protein>
<keyword evidence="3" id="KW-0539">Nucleus</keyword>
<dbReference type="AlphaFoldDB" id="A0AAD9GCZ3"/>
<reference evidence="4" key="1">
    <citation type="journal article" date="2014" name="Nucleic Acids Res.">
        <title>The evolutionary dynamics of variant antigen genes in Babesia reveal a history of genomic innovation underlying host-parasite interaction.</title>
        <authorList>
            <person name="Jackson A.P."/>
            <person name="Otto T.D."/>
            <person name="Darby A."/>
            <person name="Ramaprasad A."/>
            <person name="Xia D."/>
            <person name="Echaide I.E."/>
            <person name="Farber M."/>
            <person name="Gahlot S."/>
            <person name="Gamble J."/>
            <person name="Gupta D."/>
            <person name="Gupta Y."/>
            <person name="Jackson L."/>
            <person name="Malandrin L."/>
            <person name="Malas T.B."/>
            <person name="Moussa E."/>
            <person name="Nair M."/>
            <person name="Reid A.J."/>
            <person name="Sanders M."/>
            <person name="Sharma J."/>
            <person name="Tracey A."/>
            <person name="Quail M.A."/>
            <person name="Weir W."/>
            <person name="Wastling J.M."/>
            <person name="Hall N."/>
            <person name="Willadsen P."/>
            <person name="Lingelbach K."/>
            <person name="Shiels B."/>
            <person name="Tait A."/>
            <person name="Berriman M."/>
            <person name="Allred D.R."/>
            <person name="Pain A."/>
        </authorList>
    </citation>
    <scope>NUCLEOTIDE SEQUENCE</scope>
    <source>
        <strain evidence="4">1802A</strain>
    </source>
</reference>
<dbReference type="EMBL" id="JAHBMH010000044">
    <property type="protein sequence ID" value="KAK1936001.1"/>
    <property type="molecule type" value="Genomic_DNA"/>
</dbReference>
<dbReference type="InterPro" id="IPR009088">
    <property type="entry name" value="TFIIA_b-brl"/>
</dbReference>
<proteinExistence type="predicted"/>